<protein>
    <submittedName>
        <fullName evidence="1">Uncharacterized protein</fullName>
    </submittedName>
</protein>
<reference evidence="2" key="1">
    <citation type="submission" date="2016-06" db="EMBL/GenBank/DDBJ databases">
        <authorList>
            <person name="Varghese N."/>
            <person name="Submissions Spin"/>
        </authorList>
    </citation>
    <scope>NUCLEOTIDE SEQUENCE [LARGE SCALE GENOMIC DNA]</scope>
    <source>
        <strain evidence="2">DSM 45794</strain>
    </source>
</reference>
<evidence type="ECO:0000313" key="2">
    <source>
        <dbReference type="Proteomes" id="UP000199558"/>
    </source>
</evidence>
<dbReference type="RefSeq" id="WP_176710468.1">
    <property type="nucleotide sequence ID" value="NZ_FLRH01000003.1"/>
</dbReference>
<dbReference type="Proteomes" id="UP000199558">
    <property type="component" value="Unassembled WGS sequence"/>
</dbReference>
<gene>
    <name evidence="1" type="ORF">GA0070622_2763</name>
</gene>
<accession>A0A1A9B9K6</accession>
<organism evidence="1 2">
    <name type="scientific">Micromonospora sediminicola</name>
    <dbReference type="NCBI Taxonomy" id="946078"/>
    <lineage>
        <taxon>Bacteria</taxon>
        <taxon>Bacillati</taxon>
        <taxon>Actinomycetota</taxon>
        <taxon>Actinomycetes</taxon>
        <taxon>Micromonosporales</taxon>
        <taxon>Micromonosporaceae</taxon>
        <taxon>Micromonospora</taxon>
    </lineage>
</organism>
<keyword evidence="2" id="KW-1185">Reference proteome</keyword>
<name>A0A1A9B9K6_9ACTN</name>
<sequence>MVQARGVITQRRRPGSRQVLSESGALAAVVVEQLSEALELVEDDQIGLELVETDGMPDDLRATLAERLSQQR</sequence>
<dbReference type="EMBL" id="FLRH01000003">
    <property type="protein sequence ID" value="SBT65756.1"/>
    <property type="molecule type" value="Genomic_DNA"/>
</dbReference>
<proteinExistence type="predicted"/>
<evidence type="ECO:0000313" key="1">
    <source>
        <dbReference type="EMBL" id="SBT65756.1"/>
    </source>
</evidence>
<dbReference type="AlphaFoldDB" id="A0A1A9B9K6"/>